<dbReference type="Proteomes" id="UP000010824">
    <property type="component" value="Chromosome"/>
</dbReference>
<feature type="transmembrane region" description="Helical" evidence="1">
    <location>
        <begin position="207"/>
        <end position="224"/>
    </location>
</feature>
<dbReference type="Pfam" id="PF13231">
    <property type="entry name" value="PMT_2"/>
    <property type="match status" value="1"/>
</dbReference>
<feature type="transmembrane region" description="Helical" evidence="1">
    <location>
        <begin position="12"/>
        <end position="32"/>
    </location>
</feature>
<gene>
    <name evidence="3" type="ordered locus">Metfor_0437</name>
</gene>
<feature type="transmembrane region" description="Helical" evidence="1">
    <location>
        <begin position="229"/>
        <end position="248"/>
    </location>
</feature>
<keyword evidence="1" id="KW-0472">Membrane</keyword>
<dbReference type="EMBL" id="CP003167">
    <property type="protein sequence ID" value="AGB01509.1"/>
    <property type="molecule type" value="Genomic_DNA"/>
</dbReference>
<reference evidence="4" key="1">
    <citation type="submission" date="2011-12" db="EMBL/GenBank/DDBJ databases">
        <title>Complete sequence of Methanoregula formicicum SMSP.</title>
        <authorList>
            <person name="Lucas S."/>
            <person name="Han J."/>
            <person name="Lapidus A."/>
            <person name="Cheng J.-F."/>
            <person name="Goodwin L."/>
            <person name="Pitluck S."/>
            <person name="Peters L."/>
            <person name="Ovchinnikova G."/>
            <person name="Teshima H."/>
            <person name="Detter J.C."/>
            <person name="Han C."/>
            <person name="Tapia R."/>
            <person name="Land M."/>
            <person name="Hauser L."/>
            <person name="Kyrpides N."/>
            <person name="Ivanova N."/>
            <person name="Pagani I."/>
            <person name="Imachi H."/>
            <person name="Tamaki H."/>
            <person name="Sekiguchi Y."/>
            <person name="Kamagata Y."/>
            <person name="Cadillo-Quiroz H."/>
            <person name="Zinder S."/>
            <person name="Liu W.-T."/>
            <person name="Woyke T."/>
        </authorList>
    </citation>
    <scope>NUCLEOTIDE SEQUENCE [LARGE SCALE GENOMIC DNA]</scope>
    <source>
        <strain evidence="4">DSM 22288 / NBRC 105244 / SMSP</strain>
    </source>
</reference>
<evidence type="ECO:0000313" key="4">
    <source>
        <dbReference type="Proteomes" id="UP000010824"/>
    </source>
</evidence>
<name>L0HEH5_METFS</name>
<dbReference type="RefSeq" id="WP_015284473.1">
    <property type="nucleotide sequence ID" value="NC_019943.1"/>
</dbReference>
<feature type="transmembrane region" description="Helical" evidence="1">
    <location>
        <begin position="141"/>
        <end position="157"/>
    </location>
</feature>
<dbReference type="InterPro" id="IPR038731">
    <property type="entry name" value="RgtA/B/C-like"/>
</dbReference>
<dbReference type="eggNOG" id="arCOG02043">
    <property type="taxonomic scope" value="Archaea"/>
</dbReference>
<dbReference type="GeneID" id="14309110"/>
<protein>
    <recommendedName>
        <fullName evidence="2">Glycosyltransferase RgtA/B/C/D-like domain-containing protein</fullName>
    </recommendedName>
</protein>
<feature type="transmembrane region" description="Helical" evidence="1">
    <location>
        <begin position="357"/>
        <end position="376"/>
    </location>
</feature>
<accession>L0HEH5</accession>
<dbReference type="AlphaFoldDB" id="L0HEH5"/>
<evidence type="ECO:0000259" key="2">
    <source>
        <dbReference type="Pfam" id="PF13231"/>
    </source>
</evidence>
<dbReference type="KEGG" id="mfo:Metfor_0437"/>
<reference evidence="3 4" key="2">
    <citation type="journal article" date="2014" name="Genome Announc.">
        <title>Complete Genome Sequence of Methanoregula formicica SMSPT, a Mesophilic Hydrogenotrophic Methanogen Isolated from a Methanogenic Upflow Anaerobic Sludge Blanket Reactor.</title>
        <authorList>
            <person name="Yamamoto K."/>
            <person name="Tamaki H."/>
            <person name="Cadillo-Quiroz H."/>
            <person name="Imachi H."/>
            <person name="Kyrpides N."/>
            <person name="Woyke T."/>
            <person name="Goodwin L."/>
            <person name="Zinder S.H."/>
            <person name="Kamagata Y."/>
            <person name="Liu W.T."/>
        </authorList>
    </citation>
    <scope>NUCLEOTIDE SEQUENCE [LARGE SCALE GENOMIC DNA]</scope>
    <source>
        <strain evidence="4">DSM 22288 / NBRC 105244 / SMSP</strain>
    </source>
</reference>
<feature type="transmembrane region" description="Helical" evidence="1">
    <location>
        <begin position="88"/>
        <end position="106"/>
    </location>
</feature>
<feature type="transmembrane region" description="Helical" evidence="1">
    <location>
        <begin position="268"/>
        <end position="286"/>
    </location>
</feature>
<keyword evidence="4" id="KW-1185">Reference proteome</keyword>
<feature type="transmembrane region" description="Helical" evidence="1">
    <location>
        <begin position="164"/>
        <end position="195"/>
    </location>
</feature>
<dbReference type="HOGENOM" id="CLU_458304_0_0_2"/>
<feature type="transmembrane region" description="Helical" evidence="1">
    <location>
        <begin position="396"/>
        <end position="415"/>
    </location>
</feature>
<evidence type="ECO:0000256" key="1">
    <source>
        <dbReference type="SAM" id="Phobius"/>
    </source>
</evidence>
<evidence type="ECO:0000313" key="3">
    <source>
        <dbReference type="EMBL" id="AGB01509.1"/>
    </source>
</evidence>
<feature type="transmembrane region" description="Helical" evidence="1">
    <location>
        <begin position="331"/>
        <end position="350"/>
    </location>
</feature>
<keyword evidence="1" id="KW-1133">Transmembrane helix</keyword>
<organism evidence="3 4">
    <name type="scientific">Methanoregula formicica (strain DSM 22288 / NBRC 105244 / SMSP)</name>
    <dbReference type="NCBI Taxonomy" id="593750"/>
    <lineage>
        <taxon>Archaea</taxon>
        <taxon>Methanobacteriati</taxon>
        <taxon>Methanobacteriota</taxon>
        <taxon>Stenosarchaea group</taxon>
        <taxon>Methanomicrobia</taxon>
        <taxon>Methanomicrobiales</taxon>
        <taxon>Methanoregulaceae</taxon>
        <taxon>Methanoregula</taxon>
    </lineage>
</organism>
<dbReference type="InParanoid" id="L0HEH5"/>
<feature type="domain" description="Glycosyltransferase RgtA/B/C/D-like" evidence="2">
    <location>
        <begin position="70"/>
        <end position="203"/>
    </location>
</feature>
<proteinExistence type="predicted"/>
<feature type="transmembrane region" description="Helical" evidence="1">
    <location>
        <begin position="422"/>
        <end position="440"/>
    </location>
</feature>
<feature type="transmembrane region" description="Helical" evidence="1">
    <location>
        <begin position="298"/>
        <end position="319"/>
    </location>
</feature>
<keyword evidence="1" id="KW-0812">Transmembrane</keyword>
<feature type="transmembrane region" description="Helical" evidence="1">
    <location>
        <begin position="113"/>
        <end position="135"/>
    </location>
</feature>
<sequence length="595" mass="67433" precursor="true">MRLDKIIKGIKDFSPDLLIIISPLFIFCLTAPQKWLFTEVGPLDPWMFLRKFIFYTSGFINDYKDCRLPWIIPGHISYSLFGPLTGHYVILLLLLCGTTICVYFLMRNLFNRNVAIISSVFISCYPFAHGSGGWLYHNTPLLFYYCLGFLAITLATTNRNRTCWLFVSGAAFVSALHLDPFFIFPVIFAVGHYIILHKIRLKTYPSVISFIWIGIGSVGITAIYSIVNYVYGGLFLFFIPQLNYIIYLSKGNVWYPSDNSWILTANHLAFPILFSILGLVILIYYIKNIKKIQNQKTIIAISIILQFLILFGILAYFTFVWKQTVLTHDYPAFRIIGPMLIAIGSILYLTIKNIKTYGGYFLPLCTIIIFTIPMVFLTGPFISSIQGAFSDIFPKISWLLPVLIGFASFAGFYLIKGKTWAIIILLIGLSLANCLLIAPFSNNYYWNQKCAVNKDFHVVFSETTEYMMNIDPSREALYWTDINDNLPICADCSAIPTPPIVDSLVSAVDSHWYGHYLSDTGAQPTQNIENISGDIITKLKTDQKIVIISSIQNNSINQQRIIAKYAKHGISLKITAEKRINYGKIAYNLSVLKAG</sequence>
<dbReference type="STRING" id="593750.Metfor_0437"/>